<keyword evidence="4" id="KW-1185">Reference proteome</keyword>
<dbReference type="Pfam" id="PF00990">
    <property type="entry name" value="GGDEF"/>
    <property type="match status" value="1"/>
</dbReference>
<dbReference type="PANTHER" id="PTHR45138">
    <property type="entry name" value="REGULATORY COMPONENTS OF SENSORY TRANSDUCTION SYSTEM"/>
    <property type="match status" value="1"/>
</dbReference>
<evidence type="ECO:0000259" key="2">
    <source>
        <dbReference type="PROSITE" id="PS50887"/>
    </source>
</evidence>
<name>A0A9X3HVX1_9VIBR</name>
<protein>
    <recommendedName>
        <fullName evidence="1">diguanylate cyclase</fullName>
        <ecNumber evidence="1">2.7.7.65</ecNumber>
    </recommendedName>
</protein>
<dbReference type="EMBL" id="JAKRRY010000003">
    <property type="protein sequence ID" value="MCW8345172.1"/>
    <property type="molecule type" value="Genomic_DNA"/>
</dbReference>
<comment type="caution">
    <text evidence="3">The sequence shown here is derived from an EMBL/GenBank/DDBJ whole genome shotgun (WGS) entry which is preliminary data.</text>
</comment>
<sequence length="286" mass="33217">MTDLTYHQAIGLFQHFPGFLSIRDAKHNYLYLNDKFSHWLRQYTHVNPLGMNAIEFAQLVPDDVAHMLKKCHDASMEYLEFGECAPKIIPFKTPTETLYYNVLKFKVLIEDELYIYTTSFDVTELHQEAKFFEKKAYTDPLTKLHNLAYLNSIQWQEGICVAVDLDNFKQVNDEMGHSEGDRVLTKFARCLRQSFASTDKLIRYGGDEFIVLTSSSDDALLQLALTKLENAFKQRFGQYQDLAYSVGISSFHHNLRTTLKQADRNMYSNKHKRKAHLISGDRFVES</sequence>
<dbReference type="InterPro" id="IPR050469">
    <property type="entry name" value="Diguanylate_Cyclase"/>
</dbReference>
<organism evidence="3 4">
    <name type="scientific">Vibrio qingdaonensis</name>
    <dbReference type="NCBI Taxonomy" id="2829491"/>
    <lineage>
        <taxon>Bacteria</taxon>
        <taxon>Pseudomonadati</taxon>
        <taxon>Pseudomonadota</taxon>
        <taxon>Gammaproteobacteria</taxon>
        <taxon>Vibrionales</taxon>
        <taxon>Vibrionaceae</taxon>
        <taxon>Vibrio</taxon>
    </lineage>
</organism>
<dbReference type="PROSITE" id="PS50887">
    <property type="entry name" value="GGDEF"/>
    <property type="match status" value="1"/>
</dbReference>
<dbReference type="NCBIfam" id="TIGR00254">
    <property type="entry name" value="GGDEF"/>
    <property type="match status" value="1"/>
</dbReference>
<reference evidence="3" key="1">
    <citation type="submission" date="2022-02" db="EMBL/GenBank/DDBJ databases">
        <title>Vibrio sp. nov, a new bacterium isolated from seawater.</title>
        <authorList>
            <person name="Yuan Y."/>
        </authorList>
    </citation>
    <scope>NUCLEOTIDE SEQUENCE</scope>
    <source>
        <strain evidence="3">ZSDZ65</strain>
    </source>
</reference>
<dbReference type="SMART" id="SM00267">
    <property type="entry name" value="GGDEF"/>
    <property type="match status" value="1"/>
</dbReference>
<dbReference type="Proteomes" id="UP001155587">
    <property type="component" value="Unassembled WGS sequence"/>
</dbReference>
<feature type="domain" description="GGDEF" evidence="2">
    <location>
        <begin position="156"/>
        <end position="282"/>
    </location>
</feature>
<dbReference type="Gene3D" id="3.30.70.270">
    <property type="match status" value="1"/>
</dbReference>
<dbReference type="InterPro" id="IPR043128">
    <property type="entry name" value="Rev_trsase/Diguanyl_cyclase"/>
</dbReference>
<dbReference type="GO" id="GO:0005886">
    <property type="term" value="C:plasma membrane"/>
    <property type="evidence" value="ECO:0007669"/>
    <property type="project" value="TreeGrafter"/>
</dbReference>
<accession>A0A9X3HVX1</accession>
<dbReference type="EC" id="2.7.7.65" evidence="1"/>
<dbReference type="SUPFAM" id="SSF55073">
    <property type="entry name" value="Nucleotide cyclase"/>
    <property type="match status" value="1"/>
</dbReference>
<evidence type="ECO:0000313" key="3">
    <source>
        <dbReference type="EMBL" id="MCW8345172.1"/>
    </source>
</evidence>
<evidence type="ECO:0000256" key="1">
    <source>
        <dbReference type="ARBA" id="ARBA00012528"/>
    </source>
</evidence>
<evidence type="ECO:0000313" key="4">
    <source>
        <dbReference type="Proteomes" id="UP001155587"/>
    </source>
</evidence>
<dbReference type="InterPro" id="IPR029787">
    <property type="entry name" value="Nucleotide_cyclase"/>
</dbReference>
<dbReference type="CDD" id="cd01949">
    <property type="entry name" value="GGDEF"/>
    <property type="match status" value="1"/>
</dbReference>
<dbReference type="AlphaFoldDB" id="A0A9X3HVX1"/>
<dbReference type="GO" id="GO:1902201">
    <property type="term" value="P:negative regulation of bacterial-type flagellum-dependent cell motility"/>
    <property type="evidence" value="ECO:0007669"/>
    <property type="project" value="TreeGrafter"/>
</dbReference>
<dbReference type="GO" id="GO:0043709">
    <property type="term" value="P:cell adhesion involved in single-species biofilm formation"/>
    <property type="evidence" value="ECO:0007669"/>
    <property type="project" value="TreeGrafter"/>
</dbReference>
<proteinExistence type="predicted"/>
<dbReference type="PANTHER" id="PTHR45138:SF6">
    <property type="entry name" value="DIGUANYLATE CYCLASE DGCN"/>
    <property type="match status" value="1"/>
</dbReference>
<dbReference type="InterPro" id="IPR000160">
    <property type="entry name" value="GGDEF_dom"/>
</dbReference>
<dbReference type="RefSeq" id="WP_265673629.1">
    <property type="nucleotide sequence ID" value="NZ_JAKRRY010000003.1"/>
</dbReference>
<dbReference type="GO" id="GO:0052621">
    <property type="term" value="F:diguanylate cyclase activity"/>
    <property type="evidence" value="ECO:0007669"/>
    <property type="project" value="UniProtKB-EC"/>
</dbReference>
<gene>
    <name evidence="3" type="ORF">MD535_03900</name>
</gene>